<evidence type="ECO:0000313" key="1">
    <source>
        <dbReference type="EMBL" id="KAE9411497.1"/>
    </source>
</evidence>
<feature type="non-terminal residue" evidence="1">
    <location>
        <position position="51"/>
    </location>
</feature>
<sequence length="51" mass="5867">MEKRWNWMLDGQCCTVAGKAIRESNIPRSESFLVTKLSSEDHGRPLEAFKL</sequence>
<dbReference type="Proteomes" id="UP000799118">
    <property type="component" value="Unassembled WGS sequence"/>
</dbReference>
<dbReference type="AlphaFoldDB" id="A0A6A4IU94"/>
<organism evidence="1 2">
    <name type="scientific">Gymnopus androsaceus JB14</name>
    <dbReference type="NCBI Taxonomy" id="1447944"/>
    <lineage>
        <taxon>Eukaryota</taxon>
        <taxon>Fungi</taxon>
        <taxon>Dikarya</taxon>
        <taxon>Basidiomycota</taxon>
        <taxon>Agaricomycotina</taxon>
        <taxon>Agaricomycetes</taxon>
        <taxon>Agaricomycetidae</taxon>
        <taxon>Agaricales</taxon>
        <taxon>Marasmiineae</taxon>
        <taxon>Omphalotaceae</taxon>
        <taxon>Gymnopus</taxon>
    </lineage>
</organism>
<reference evidence="1" key="1">
    <citation type="journal article" date="2019" name="Environ. Microbiol.">
        <title>Fungal ecological strategies reflected in gene transcription - a case study of two litter decomposers.</title>
        <authorList>
            <person name="Barbi F."/>
            <person name="Kohler A."/>
            <person name="Barry K."/>
            <person name="Baskaran P."/>
            <person name="Daum C."/>
            <person name="Fauchery L."/>
            <person name="Ihrmark K."/>
            <person name="Kuo A."/>
            <person name="LaButti K."/>
            <person name="Lipzen A."/>
            <person name="Morin E."/>
            <person name="Grigoriev I.V."/>
            <person name="Henrissat B."/>
            <person name="Lindahl B."/>
            <person name="Martin F."/>
        </authorList>
    </citation>
    <scope>NUCLEOTIDE SEQUENCE</scope>
    <source>
        <strain evidence="1">JB14</strain>
    </source>
</reference>
<protein>
    <submittedName>
        <fullName evidence="1">Uncharacterized protein</fullName>
    </submittedName>
</protein>
<gene>
    <name evidence="1" type="ORF">BT96DRAFT_912051</name>
</gene>
<keyword evidence="2" id="KW-1185">Reference proteome</keyword>
<evidence type="ECO:0000313" key="2">
    <source>
        <dbReference type="Proteomes" id="UP000799118"/>
    </source>
</evidence>
<name>A0A6A4IU94_9AGAR</name>
<proteinExistence type="predicted"/>
<dbReference type="EMBL" id="ML769383">
    <property type="protein sequence ID" value="KAE9411497.1"/>
    <property type="molecule type" value="Genomic_DNA"/>
</dbReference>
<accession>A0A6A4IU94</accession>